<evidence type="ECO:0000313" key="1">
    <source>
        <dbReference type="EMBL" id="TKW12560.1"/>
    </source>
</evidence>
<gene>
    <name evidence="1" type="ORF">SEVIR_5G043933v2</name>
</gene>
<proteinExistence type="predicted"/>
<organism evidence="1 2">
    <name type="scientific">Setaria viridis</name>
    <name type="common">Green bristlegrass</name>
    <name type="synonym">Setaria italica subsp. viridis</name>
    <dbReference type="NCBI Taxonomy" id="4556"/>
    <lineage>
        <taxon>Eukaryota</taxon>
        <taxon>Viridiplantae</taxon>
        <taxon>Streptophyta</taxon>
        <taxon>Embryophyta</taxon>
        <taxon>Tracheophyta</taxon>
        <taxon>Spermatophyta</taxon>
        <taxon>Magnoliopsida</taxon>
        <taxon>Liliopsida</taxon>
        <taxon>Poales</taxon>
        <taxon>Poaceae</taxon>
        <taxon>PACMAD clade</taxon>
        <taxon>Panicoideae</taxon>
        <taxon>Panicodae</taxon>
        <taxon>Paniceae</taxon>
        <taxon>Cenchrinae</taxon>
        <taxon>Setaria</taxon>
    </lineage>
</organism>
<accession>A0A4U6U9Q0</accession>
<keyword evidence="2" id="KW-1185">Reference proteome</keyword>
<sequence>MHKYNFFLFEIMVLLILDHKSYFGVLQHGHSH</sequence>
<evidence type="ECO:0000313" key="2">
    <source>
        <dbReference type="Proteomes" id="UP000298652"/>
    </source>
</evidence>
<name>A0A4U6U9Q0_SETVI</name>
<dbReference type="AlphaFoldDB" id="A0A4U6U9Q0"/>
<dbReference type="Gramene" id="TKW12560">
    <property type="protein sequence ID" value="TKW12560"/>
    <property type="gene ID" value="SEVIR_5G043933v2"/>
</dbReference>
<protein>
    <submittedName>
        <fullName evidence="1">Uncharacterized protein</fullName>
    </submittedName>
</protein>
<dbReference type="Proteomes" id="UP000298652">
    <property type="component" value="Chromosome 5"/>
</dbReference>
<dbReference type="EMBL" id="CM016556">
    <property type="protein sequence ID" value="TKW12560.1"/>
    <property type="molecule type" value="Genomic_DNA"/>
</dbReference>
<reference evidence="1" key="1">
    <citation type="submission" date="2019-03" db="EMBL/GenBank/DDBJ databases">
        <title>WGS assembly of Setaria viridis.</title>
        <authorList>
            <person name="Huang P."/>
            <person name="Jenkins J."/>
            <person name="Grimwood J."/>
            <person name="Barry K."/>
            <person name="Healey A."/>
            <person name="Mamidi S."/>
            <person name="Sreedasyam A."/>
            <person name="Shu S."/>
            <person name="Feldman M."/>
            <person name="Wu J."/>
            <person name="Yu Y."/>
            <person name="Chen C."/>
            <person name="Johnson J."/>
            <person name="Rokhsar D."/>
            <person name="Baxter I."/>
            <person name="Schmutz J."/>
            <person name="Brutnell T."/>
            <person name="Kellogg E."/>
        </authorList>
    </citation>
    <scope>NUCLEOTIDE SEQUENCE [LARGE SCALE GENOMIC DNA]</scope>
</reference>